<dbReference type="eggNOG" id="COG0520">
    <property type="taxonomic scope" value="Bacteria"/>
</dbReference>
<dbReference type="SUPFAM" id="SSF53383">
    <property type="entry name" value="PLP-dependent transferases"/>
    <property type="match status" value="1"/>
</dbReference>
<keyword evidence="1" id="KW-0662">Pyridine nucleotide biosynthesis</keyword>
<accession>A0A081N1S8</accession>
<dbReference type="Pfam" id="PF00266">
    <property type="entry name" value="Aminotran_5"/>
    <property type="match status" value="1"/>
</dbReference>
<dbReference type="PANTHER" id="PTHR14084">
    <property type="entry name" value="KYNURENINASE"/>
    <property type="match status" value="1"/>
</dbReference>
<keyword evidence="3" id="KW-0663">Pyridoxal phosphate</keyword>
<dbReference type="Proteomes" id="UP000028006">
    <property type="component" value="Unassembled WGS sequence"/>
</dbReference>
<evidence type="ECO:0000256" key="3">
    <source>
        <dbReference type="ARBA" id="ARBA00022898"/>
    </source>
</evidence>
<dbReference type="GO" id="GO:0043420">
    <property type="term" value="P:anthranilate metabolic process"/>
    <property type="evidence" value="ECO:0007669"/>
    <property type="project" value="TreeGrafter"/>
</dbReference>
<dbReference type="GO" id="GO:0005737">
    <property type="term" value="C:cytoplasm"/>
    <property type="evidence" value="ECO:0007669"/>
    <property type="project" value="InterPro"/>
</dbReference>
<dbReference type="InterPro" id="IPR015422">
    <property type="entry name" value="PyrdxlP-dep_Trfase_small"/>
</dbReference>
<comment type="caution">
    <text evidence="5">The sequence shown here is derived from an EMBL/GenBank/DDBJ whole genome shotgun (WGS) entry which is preliminary data.</text>
</comment>
<dbReference type="InterPro" id="IPR015424">
    <property type="entry name" value="PyrdxlP-dep_Trfase"/>
</dbReference>
<dbReference type="GO" id="GO:0030170">
    <property type="term" value="F:pyridoxal phosphate binding"/>
    <property type="evidence" value="ECO:0007669"/>
    <property type="project" value="InterPro"/>
</dbReference>
<name>A0A081N1S8_9GAMM</name>
<dbReference type="EMBL" id="JOKG01000004">
    <property type="protein sequence ID" value="KEQ12401.1"/>
    <property type="molecule type" value="Genomic_DNA"/>
</dbReference>
<keyword evidence="6" id="KW-1185">Reference proteome</keyword>
<feature type="domain" description="Aminotransferase class V" evidence="4">
    <location>
        <begin position="95"/>
        <end position="363"/>
    </location>
</feature>
<dbReference type="GO" id="GO:0009435">
    <property type="term" value="P:NAD+ biosynthetic process"/>
    <property type="evidence" value="ECO:0007669"/>
    <property type="project" value="InterPro"/>
</dbReference>
<evidence type="ECO:0000259" key="4">
    <source>
        <dbReference type="Pfam" id="PF00266"/>
    </source>
</evidence>
<dbReference type="Gene3D" id="3.40.640.10">
    <property type="entry name" value="Type I PLP-dependent aspartate aminotransferase-like (Major domain)"/>
    <property type="match status" value="1"/>
</dbReference>
<gene>
    <name evidence="5" type="ORF">GZ77_17845</name>
</gene>
<reference evidence="5 6" key="1">
    <citation type="submission" date="2014-06" db="EMBL/GenBank/DDBJ databases">
        <title>Whole Genome Sequences of Three Symbiotic Endozoicomonas Bacteria.</title>
        <authorList>
            <person name="Neave M.J."/>
            <person name="Apprill A."/>
            <person name="Voolstra C.R."/>
        </authorList>
    </citation>
    <scope>NUCLEOTIDE SEQUENCE [LARGE SCALE GENOMIC DNA]</scope>
    <source>
        <strain evidence="5 6">LMG 24815</strain>
    </source>
</reference>
<dbReference type="PANTHER" id="PTHR14084:SF0">
    <property type="entry name" value="KYNURENINASE"/>
    <property type="match status" value="1"/>
</dbReference>
<dbReference type="GO" id="GO:0030429">
    <property type="term" value="F:kynureninase activity"/>
    <property type="evidence" value="ECO:0007669"/>
    <property type="project" value="InterPro"/>
</dbReference>
<dbReference type="RefSeq" id="WP_034877762.1">
    <property type="nucleotide sequence ID" value="NZ_JOKG01000004.1"/>
</dbReference>
<evidence type="ECO:0000256" key="1">
    <source>
        <dbReference type="ARBA" id="ARBA00022642"/>
    </source>
</evidence>
<evidence type="ECO:0000313" key="6">
    <source>
        <dbReference type="Proteomes" id="UP000028006"/>
    </source>
</evidence>
<sequence length="375" mass="41538">MIPGYPKETFFVPDGIYLLSHSVGCLPVSTEKHLSDSFFRPWANSGGHAWTNWLDNINAFTQALAQLFNSNAQNFCPQVNLSSALTKILFSLPTPTHRNKVVFSARDFPSIGTVLQKYCKTLELEPVMIPQDRNLADPQTWSDFLDEEVSIALITHVVSNTGQKLPIRDIVQLCRDRTITSIVDIAQSAGIIPVDLSHWQADFVIGSCVKWLCGGPGAGYLWVSDNNIHECQPDDIGWFSHKDPMSLTMNNFEYAPDARRFTGGTPSVIPFTLATESIKLMHSAGIEHIHSHNKKLLSRLASQLNVNSPCQPNERGGTFVVSFSNNQKALQTLTSAGVHCDLRSEGLRLSPHLYNSASDIDTLAELINPLLGKRR</sequence>
<evidence type="ECO:0000313" key="5">
    <source>
        <dbReference type="EMBL" id="KEQ12401.1"/>
    </source>
</evidence>
<dbReference type="AlphaFoldDB" id="A0A081N1S8"/>
<protein>
    <recommendedName>
        <fullName evidence="4">Aminotransferase class V domain-containing protein</fullName>
    </recommendedName>
</protein>
<proteinExistence type="predicted"/>
<dbReference type="InterPro" id="IPR010111">
    <property type="entry name" value="Kynureninase"/>
</dbReference>
<evidence type="ECO:0000256" key="2">
    <source>
        <dbReference type="ARBA" id="ARBA00022801"/>
    </source>
</evidence>
<keyword evidence="2" id="KW-0378">Hydrolase</keyword>
<dbReference type="GO" id="GO:0019441">
    <property type="term" value="P:L-tryptophan catabolic process to kynurenine"/>
    <property type="evidence" value="ECO:0007669"/>
    <property type="project" value="TreeGrafter"/>
</dbReference>
<organism evidence="5 6">
    <name type="scientific">Endozoicomonas montiporae</name>
    <dbReference type="NCBI Taxonomy" id="1027273"/>
    <lineage>
        <taxon>Bacteria</taxon>
        <taxon>Pseudomonadati</taxon>
        <taxon>Pseudomonadota</taxon>
        <taxon>Gammaproteobacteria</taxon>
        <taxon>Oceanospirillales</taxon>
        <taxon>Endozoicomonadaceae</taxon>
        <taxon>Endozoicomonas</taxon>
    </lineage>
</organism>
<dbReference type="InterPro" id="IPR015421">
    <property type="entry name" value="PyrdxlP-dep_Trfase_major"/>
</dbReference>
<dbReference type="Gene3D" id="3.90.1150.10">
    <property type="entry name" value="Aspartate Aminotransferase, domain 1"/>
    <property type="match status" value="1"/>
</dbReference>
<dbReference type="InterPro" id="IPR000192">
    <property type="entry name" value="Aminotrans_V_dom"/>
</dbReference>